<organism evidence="1 2">
    <name type="scientific">Bacillus thuringiensis serovar toumanoffi</name>
    <dbReference type="NCBI Taxonomy" id="180862"/>
    <lineage>
        <taxon>Bacteria</taxon>
        <taxon>Bacillati</taxon>
        <taxon>Bacillota</taxon>
        <taxon>Bacilli</taxon>
        <taxon>Bacillales</taxon>
        <taxon>Bacillaceae</taxon>
        <taxon>Bacillus</taxon>
        <taxon>Bacillus cereus group</taxon>
    </lineage>
</organism>
<proteinExistence type="predicted"/>
<sequence length="41" mass="4862">MKHVDLMIPELYLYTKYLVYVEKDAKSSEKNLEKANCILVK</sequence>
<dbReference type="AlphaFoldDB" id="A0ABD5HY84"/>
<dbReference type="Proteomes" id="UP001272716">
    <property type="component" value="Unassembled WGS sequence"/>
</dbReference>
<comment type="caution">
    <text evidence="1">The sequence shown here is derived from an EMBL/GenBank/DDBJ whole genome shotgun (WGS) entry which is preliminary data.</text>
</comment>
<accession>A0ABD5HY84</accession>
<reference evidence="1 2" key="1">
    <citation type="submission" date="2023-10" db="EMBL/GenBank/DDBJ databases">
        <title>Draft Genome Sequence of Bacillus thuringiensis serovar. toumanoffi 4059: Identification of a Novel Cry Protein Candidate.</title>
        <authorList>
            <person name="Murdoch R.W."/>
            <person name="Gemler B."/>
            <person name="Heater B.S."/>
        </authorList>
    </citation>
    <scope>NUCLEOTIDE SEQUENCE [LARGE SCALE GENOMIC DNA]</scope>
    <source>
        <strain evidence="1 2">4059</strain>
    </source>
</reference>
<dbReference type="RefSeq" id="WP_255258691.1">
    <property type="nucleotide sequence ID" value="NZ_JAWQCK010000007.1"/>
</dbReference>
<name>A0ABD5HY84_BACTU</name>
<protein>
    <recommendedName>
        <fullName evidence="3">Transcriptional regulator</fullName>
    </recommendedName>
</protein>
<dbReference type="EMBL" id="JAWQCK010000007">
    <property type="protein sequence ID" value="MDW9209894.1"/>
    <property type="molecule type" value="Genomic_DNA"/>
</dbReference>
<evidence type="ECO:0000313" key="1">
    <source>
        <dbReference type="EMBL" id="MDW9209894.1"/>
    </source>
</evidence>
<evidence type="ECO:0000313" key="2">
    <source>
        <dbReference type="Proteomes" id="UP001272716"/>
    </source>
</evidence>
<evidence type="ECO:0008006" key="3">
    <source>
        <dbReference type="Google" id="ProtNLM"/>
    </source>
</evidence>
<gene>
    <name evidence="1" type="ORF">BTTOUR_14230</name>
</gene>